<proteinExistence type="predicted"/>
<organism evidence="1 2">
    <name type="scientific">Arenimonas oryziterrae DSM 21050 = YC6267</name>
    <dbReference type="NCBI Taxonomy" id="1121015"/>
    <lineage>
        <taxon>Bacteria</taxon>
        <taxon>Pseudomonadati</taxon>
        <taxon>Pseudomonadota</taxon>
        <taxon>Gammaproteobacteria</taxon>
        <taxon>Lysobacterales</taxon>
        <taxon>Lysobacteraceae</taxon>
        <taxon>Arenimonas</taxon>
    </lineage>
</organism>
<evidence type="ECO:0000313" key="1">
    <source>
        <dbReference type="EMBL" id="KFN42340.1"/>
    </source>
</evidence>
<dbReference type="RefSeq" id="WP_022970469.1">
    <property type="nucleotide sequence ID" value="NZ_ATVD01000008.1"/>
</dbReference>
<sequence>MSQPNKVLQFEGDIRLWTKATNGDLTPVIPDVADADGNQPVEANASIFSYAAGDERTVKSKRRGKFNQTIYSDQDPGESSISLALLETPGPILARVFYGEAADVSVTGAAVTNEVVPIVALGQPLSLAHRYLAASPAPVVKDNAAAVTYVAGTDYTIDCRRGTLVALAGGAIEDGDPALKVSYTHETYSLVSIRGGVQPTETFYITGDMLNRPDKQDLSLEIYEAKLSTDGDVDLFSADPITVTLKGPLITPSGKLEPYVVKSYNKAA</sequence>
<dbReference type="EMBL" id="AVCI01000011">
    <property type="protein sequence ID" value="KFN42340.1"/>
    <property type="molecule type" value="Genomic_DNA"/>
</dbReference>
<name>A0A091BD58_9GAMM</name>
<dbReference type="STRING" id="1121015.GCA_000420545_02880"/>
<gene>
    <name evidence="1" type="ORF">N789_14215</name>
</gene>
<evidence type="ECO:0008006" key="3">
    <source>
        <dbReference type="Google" id="ProtNLM"/>
    </source>
</evidence>
<reference evidence="1 2" key="1">
    <citation type="submission" date="2013-09" db="EMBL/GenBank/DDBJ databases">
        <title>Genome sequencing of Arenimonas oryziterrae.</title>
        <authorList>
            <person name="Chen F."/>
            <person name="Wang G."/>
        </authorList>
    </citation>
    <scope>NUCLEOTIDE SEQUENCE [LARGE SCALE GENOMIC DNA]</scope>
    <source>
        <strain evidence="1 2">YC6267</strain>
    </source>
</reference>
<comment type="caution">
    <text evidence="1">The sequence shown here is derived from an EMBL/GenBank/DDBJ whole genome shotgun (WGS) entry which is preliminary data.</text>
</comment>
<dbReference type="Proteomes" id="UP000029385">
    <property type="component" value="Unassembled WGS sequence"/>
</dbReference>
<dbReference type="AlphaFoldDB" id="A0A091BD58"/>
<protein>
    <recommendedName>
        <fullName evidence="3">Major tail protein</fullName>
    </recommendedName>
</protein>
<dbReference type="OrthoDB" id="7067574at2"/>
<keyword evidence="2" id="KW-1185">Reference proteome</keyword>
<dbReference type="PATRIC" id="fig|1121015.4.peg.2310"/>
<accession>A0A091BD58</accession>
<evidence type="ECO:0000313" key="2">
    <source>
        <dbReference type="Proteomes" id="UP000029385"/>
    </source>
</evidence>